<accession>A0A250XQJ9</accession>
<evidence type="ECO:0000256" key="2">
    <source>
        <dbReference type="SAM" id="MobiDB-lite"/>
    </source>
</evidence>
<proteinExistence type="predicted"/>
<comment type="caution">
    <text evidence="3">The sequence shown here is derived from an EMBL/GenBank/DDBJ whole genome shotgun (WGS) entry which is preliminary data.</text>
</comment>
<feature type="compositionally biased region" description="Polar residues" evidence="2">
    <location>
        <begin position="33"/>
        <end position="49"/>
    </location>
</feature>
<evidence type="ECO:0000256" key="1">
    <source>
        <dbReference type="SAM" id="Coils"/>
    </source>
</evidence>
<dbReference type="Proteomes" id="UP000232323">
    <property type="component" value="Unassembled WGS sequence"/>
</dbReference>
<organism evidence="3 4">
    <name type="scientific">Chlamydomonas eustigma</name>
    <dbReference type="NCBI Taxonomy" id="1157962"/>
    <lineage>
        <taxon>Eukaryota</taxon>
        <taxon>Viridiplantae</taxon>
        <taxon>Chlorophyta</taxon>
        <taxon>core chlorophytes</taxon>
        <taxon>Chlorophyceae</taxon>
        <taxon>CS clade</taxon>
        <taxon>Chlamydomonadales</taxon>
        <taxon>Chlamydomonadaceae</taxon>
        <taxon>Chlamydomonas</taxon>
    </lineage>
</organism>
<feature type="coiled-coil region" evidence="1">
    <location>
        <begin position="279"/>
        <end position="341"/>
    </location>
</feature>
<keyword evidence="1" id="KW-0175">Coiled coil</keyword>
<keyword evidence="4" id="KW-1185">Reference proteome</keyword>
<gene>
    <name evidence="3" type="ORF">CEUSTIGMA_g12632.t1</name>
</gene>
<dbReference type="AlphaFoldDB" id="A0A250XQJ9"/>
<feature type="region of interest" description="Disordered" evidence="2">
    <location>
        <begin position="1"/>
        <end position="52"/>
    </location>
</feature>
<protein>
    <submittedName>
        <fullName evidence="3">Uncharacterized protein</fullName>
    </submittedName>
</protein>
<dbReference type="EMBL" id="BEGY01000155">
    <property type="protein sequence ID" value="GAX85212.1"/>
    <property type="molecule type" value="Genomic_DNA"/>
</dbReference>
<sequence length="567" mass="61628">MEKSSNLQTNGLDAPASGPLNAHPFQLIHDSDTSPVSDNESPTSSTHNDIINCDLKDQPVPMDVTFESKLFMLDATAAASPMLWKIRSKQLPLHNSQADDGNHEHLLSTLTASLNTQLQSKAKMLHSLGSQLKGVELILEDIESLSDQFIAARVPPVEEDVLVAAGGRAEPHAVAVSNDNNGGPAGANASCSFTEAAPEPASVNGTMSTVSSMIIDSTQLAVSPASSAAYHDDSHSVAAAAGSTTAISLLHNDQQQYEISPRLSASKGVAHDYDHERILTDLHARLARAEAARDDLSRQQGHYKGMIAKLEGAVSSAERRLKIQNEELSDLKIINDGLRQQLQDAHTDSTATPERCRTSVKTLQEEAKRISTSAQDKDRLFRELTDLIEYEACEAGDLLEFHKAELAALSMCYQECEARLAAFQQEAGLVKELYMERDACQADIQWLKVDAYHTKERMVDLQAELSHTHALLLQAQKAAGKACEEKAVLNEKAAHLEKDLLLAKELGVRLFKQMKGILHVLSEKQSTGKLSGLPEIAVLIKSVQEWMASHNAAAAVWYATATDELNV</sequence>
<reference evidence="3 4" key="1">
    <citation type="submission" date="2017-08" db="EMBL/GenBank/DDBJ databases">
        <title>Acidophilic green algal genome provides insights into adaptation to an acidic environment.</title>
        <authorList>
            <person name="Hirooka S."/>
            <person name="Hirose Y."/>
            <person name="Kanesaki Y."/>
            <person name="Higuchi S."/>
            <person name="Fujiwara T."/>
            <person name="Onuma R."/>
            <person name="Era A."/>
            <person name="Ohbayashi R."/>
            <person name="Uzuka A."/>
            <person name="Nozaki H."/>
            <person name="Yoshikawa H."/>
            <person name="Miyagishima S.Y."/>
        </authorList>
    </citation>
    <scope>NUCLEOTIDE SEQUENCE [LARGE SCALE GENOMIC DNA]</scope>
    <source>
        <strain evidence="3 4">NIES-2499</strain>
    </source>
</reference>
<dbReference type="OrthoDB" id="512972at2759"/>
<name>A0A250XQJ9_9CHLO</name>
<feature type="compositionally biased region" description="Polar residues" evidence="2">
    <location>
        <begin position="1"/>
        <end position="11"/>
    </location>
</feature>
<evidence type="ECO:0000313" key="4">
    <source>
        <dbReference type="Proteomes" id="UP000232323"/>
    </source>
</evidence>
<evidence type="ECO:0000313" key="3">
    <source>
        <dbReference type="EMBL" id="GAX85212.1"/>
    </source>
</evidence>